<dbReference type="InterPro" id="IPR029044">
    <property type="entry name" value="Nucleotide-diphossugar_trans"/>
</dbReference>
<sequence length="398" mass="45638">MSVPVIAMQCNYAYLDKLFTSLKSLLYHNSGLKVYILNPDIPQEWFKNVNQQLNSIGDSVIDLKVDQSVFADSQVSFSNRLNTMTFNKLLLPKLLPGEKVLYLDSDVIINHSITALLNLDFSEPVAAVKDLNSPDSEINAGVVYFNNPVINHQQGIADQLLSASKRPGLKNADQSVLSKFFYQQAKFLPRTYNYEVGIEGYAVYHHIDRIISELARISDPVIIHFDSDDKPWNLLSTVRYRELWWYYNRMSIRDIIDHVTLGTNKPRWSKLRGPLFCLTNSQDFSHLTELVTTLSDYQFEIAARTSMGPKLVSLLKYPNVRLYQGILPQVMTDRLNCAKAYLDVNRGMKDIEVIRQFLKSGKPVLAFNNTMSMAGNDQYLVFENDQVEKMIDWIRTID</sequence>
<dbReference type="SUPFAM" id="SSF53448">
    <property type="entry name" value="Nucleotide-diphospho-sugar transferases"/>
    <property type="match status" value="1"/>
</dbReference>
<proteinExistence type="predicted"/>
<dbReference type="Gene3D" id="3.90.550.10">
    <property type="entry name" value="Spore Coat Polysaccharide Biosynthesis Protein SpsA, Chain A"/>
    <property type="match status" value="1"/>
</dbReference>
<evidence type="ECO:0000313" key="1">
    <source>
        <dbReference type="EMBL" id="MBD8085358.1"/>
    </source>
</evidence>
<accession>A0ABR8ZJ87</accession>
<organism evidence="1 2">
    <name type="scientific">Limosilactobacillus urinaemulieris</name>
    <dbReference type="NCBI Taxonomy" id="2742600"/>
    <lineage>
        <taxon>Bacteria</taxon>
        <taxon>Bacillati</taxon>
        <taxon>Bacillota</taxon>
        <taxon>Bacilli</taxon>
        <taxon>Lactobacillales</taxon>
        <taxon>Lactobacillaceae</taxon>
        <taxon>Limosilactobacillus</taxon>
    </lineage>
</organism>
<dbReference type="Proteomes" id="UP000645007">
    <property type="component" value="Unassembled WGS sequence"/>
</dbReference>
<dbReference type="RefSeq" id="WP_191911141.1">
    <property type="nucleotide sequence ID" value="NZ_JABUXR010000005.1"/>
</dbReference>
<protein>
    <recommendedName>
        <fullName evidence="3">Family 8 glycosyl transferase</fullName>
    </recommendedName>
</protein>
<dbReference type="InterPro" id="IPR050587">
    <property type="entry name" value="GNT1/Glycosyltrans_8"/>
</dbReference>
<evidence type="ECO:0008006" key="3">
    <source>
        <dbReference type="Google" id="ProtNLM"/>
    </source>
</evidence>
<dbReference type="Pfam" id="PF01501">
    <property type="entry name" value="Glyco_transf_8"/>
    <property type="match status" value="1"/>
</dbReference>
<name>A0ABR8ZJ87_9LACO</name>
<dbReference type="EMBL" id="JABUXR010000005">
    <property type="protein sequence ID" value="MBD8085358.1"/>
    <property type="molecule type" value="Genomic_DNA"/>
</dbReference>
<evidence type="ECO:0000313" key="2">
    <source>
        <dbReference type="Proteomes" id="UP000645007"/>
    </source>
</evidence>
<dbReference type="InterPro" id="IPR002495">
    <property type="entry name" value="Glyco_trans_8"/>
</dbReference>
<dbReference type="PANTHER" id="PTHR11183">
    <property type="entry name" value="GLYCOGENIN SUBFAMILY MEMBER"/>
    <property type="match status" value="1"/>
</dbReference>
<comment type="caution">
    <text evidence="1">The sequence shown here is derived from an EMBL/GenBank/DDBJ whole genome shotgun (WGS) entry which is preliminary data.</text>
</comment>
<keyword evidence="2" id="KW-1185">Reference proteome</keyword>
<reference evidence="1 2" key="1">
    <citation type="submission" date="2020-06" db="EMBL/GenBank/DDBJ databases">
        <title>Limosilactobacillus sp. nov.</title>
        <authorList>
            <person name="Ksiezarek M."/>
            <person name="Goncalves Ribeiro T."/>
            <person name="Rocha J."/>
            <person name="Grosso F."/>
            <person name="Peixe L."/>
        </authorList>
    </citation>
    <scope>NUCLEOTIDE SEQUENCE [LARGE SCALE GENOMIC DNA]</scope>
    <source>
        <strain evidence="2">c9Ua_26_M</strain>
    </source>
</reference>
<gene>
    <name evidence="1" type="ORF">HUK45_03675</name>
</gene>